<comment type="similarity">
    <text evidence="1">Belongs to the TSR2 family.</text>
</comment>
<dbReference type="Proteomes" id="UP001454036">
    <property type="component" value="Unassembled WGS sequence"/>
</dbReference>
<comment type="caution">
    <text evidence="4">The sequence shown here is derived from an EMBL/GenBank/DDBJ whole genome shotgun (WGS) entry which is preliminary data.</text>
</comment>
<evidence type="ECO:0000256" key="3">
    <source>
        <dbReference type="SAM" id="MobiDB-lite"/>
    </source>
</evidence>
<protein>
    <recommendedName>
        <fullName evidence="6">Pre-rRNA-processing protein TSR2 homolog</fullName>
    </recommendedName>
</protein>
<dbReference type="GO" id="GO:0006364">
    <property type="term" value="P:rRNA processing"/>
    <property type="evidence" value="ECO:0007669"/>
    <property type="project" value="UniProtKB-KW"/>
</dbReference>
<accession>A0AAV3QKG2</accession>
<organism evidence="4 5">
    <name type="scientific">Lithospermum erythrorhizon</name>
    <name type="common">Purple gromwell</name>
    <name type="synonym">Lithospermum officinale var. erythrorhizon</name>
    <dbReference type="NCBI Taxonomy" id="34254"/>
    <lineage>
        <taxon>Eukaryota</taxon>
        <taxon>Viridiplantae</taxon>
        <taxon>Streptophyta</taxon>
        <taxon>Embryophyta</taxon>
        <taxon>Tracheophyta</taxon>
        <taxon>Spermatophyta</taxon>
        <taxon>Magnoliopsida</taxon>
        <taxon>eudicotyledons</taxon>
        <taxon>Gunneridae</taxon>
        <taxon>Pentapetalae</taxon>
        <taxon>asterids</taxon>
        <taxon>lamiids</taxon>
        <taxon>Boraginales</taxon>
        <taxon>Boraginaceae</taxon>
        <taxon>Boraginoideae</taxon>
        <taxon>Lithospermeae</taxon>
        <taxon>Lithospermum</taxon>
    </lineage>
</organism>
<sequence>MAATQLSPEAATQFQEGINLVLSRWTALQMAVDHNSGGPHSSRIPPLLSQSLFSLITKSKEKIYRDNVVLMLGHYMDLLRTDFEDGGIEYKEVAVKLLTMHEECLEGNFNSIKSLKANPPRWVPSCIPQDDSDDDDNGNITDEIVSDDDSSAMVVDAPETGSRDFQVDSIDSPQTDDGWTVVGGSRRNRGRRN</sequence>
<evidence type="ECO:0000256" key="1">
    <source>
        <dbReference type="ARBA" id="ARBA00006524"/>
    </source>
</evidence>
<keyword evidence="2" id="KW-0698">rRNA processing</keyword>
<evidence type="ECO:0000313" key="5">
    <source>
        <dbReference type="Proteomes" id="UP001454036"/>
    </source>
</evidence>
<proteinExistence type="inferred from homology"/>
<gene>
    <name evidence="4" type="ORF">LIER_19342</name>
</gene>
<evidence type="ECO:0008006" key="6">
    <source>
        <dbReference type="Google" id="ProtNLM"/>
    </source>
</evidence>
<feature type="region of interest" description="Disordered" evidence="3">
    <location>
        <begin position="123"/>
        <end position="193"/>
    </location>
</feature>
<dbReference type="AlphaFoldDB" id="A0AAV3QKG2"/>
<evidence type="ECO:0000313" key="4">
    <source>
        <dbReference type="EMBL" id="GAA0163491.1"/>
    </source>
</evidence>
<dbReference type="InterPro" id="IPR019398">
    <property type="entry name" value="Pre-rRNA_process_TSR2"/>
</dbReference>
<dbReference type="Pfam" id="PF10273">
    <property type="entry name" value="WGG"/>
    <property type="match status" value="1"/>
</dbReference>
<evidence type="ECO:0000256" key="2">
    <source>
        <dbReference type="ARBA" id="ARBA00022552"/>
    </source>
</evidence>
<dbReference type="EMBL" id="BAABME010004765">
    <property type="protein sequence ID" value="GAA0163491.1"/>
    <property type="molecule type" value="Genomic_DNA"/>
</dbReference>
<dbReference type="PANTHER" id="PTHR21250">
    <property type="entry name" value="PRE-RRNA-PROCESSING PROTEIN TSR2 HOMOLOG"/>
    <property type="match status" value="1"/>
</dbReference>
<keyword evidence="5" id="KW-1185">Reference proteome</keyword>
<name>A0AAV3QKG2_LITER</name>
<reference evidence="4 5" key="1">
    <citation type="submission" date="2024-01" db="EMBL/GenBank/DDBJ databases">
        <title>The complete chloroplast genome sequence of Lithospermum erythrorhizon: insights into the phylogenetic relationship among Boraginaceae species and the maternal lineages of purple gromwells.</title>
        <authorList>
            <person name="Okada T."/>
            <person name="Watanabe K."/>
        </authorList>
    </citation>
    <scope>NUCLEOTIDE SEQUENCE [LARGE SCALE GENOMIC DNA]</scope>
</reference>